<organism evidence="2 3">
    <name type="scientific">Candolleomyces aberdarensis</name>
    <dbReference type="NCBI Taxonomy" id="2316362"/>
    <lineage>
        <taxon>Eukaryota</taxon>
        <taxon>Fungi</taxon>
        <taxon>Dikarya</taxon>
        <taxon>Basidiomycota</taxon>
        <taxon>Agaricomycotina</taxon>
        <taxon>Agaricomycetes</taxon>
        <taxon>Agaricomycetidae</taxon>
        <taxon>Agaricales</taxon>
        <taxon>Agaricineae</taxon>
        <taxon>Psathyrellaceae</taxon>
        <taxon>Candolleomyces</taxon>
    </lineage>
</organism>
<dbReference type="OrthoDB" id="2963168at2759"/>
<dbReference type="Gene3D" id="3.30.420.40">
    <property type="match status" value="2"/>
</dbReference>
<accession>A0A4Q2D1V9</accession>
<evidence type="ECO:0000313" key="2">
    <source>
        <dbReference type="EMBL" id="RXW12274.1"/>
    </source>
</evidence>
<dbReference type="PANTHER" id="PTHR14187:SF5">
    <property type="entry name" value="HEAT SHOCK 70 KDA PROTEIN 12A"/>
    <property type="match status" value="1"/>
</dbReference>
<feature type="region of interest" description="Disordered" evidence="1">
    <location>
        <begin position="1"/>
        <end position="57"/>
    </location>
</feature>
<proteinExistence type="predicted"/>
<evidence type="ECO:0000256" key="1">
    <source>
        <dbReference type="SAM" id="MobiDB-lite"/>
    </source>
</evidence>
<dbReference type="STRING" id="2316362.A0A4Q2D1V9"/>
<dbReference type="PANTHER" id="PTHR14187">
    <property type="entry name" value="ALPHA KINASE/ELONGATION FACTOR 2 KINASE"/>
    <property type="match status" value="1"/>
</dbReference>
<evidence type="ECO:0000313" key="3">
    <source>
        <dbReference type="Proteomes" id="UP000290288"/>
    </source>
</evidence>
<dbReference type="Proteomes" id="UP000290288">
    <property type="component" value="Unassembled WGS sequence"/>
</dbReference>
<reference evidence="2 3" key="1">
    <citation type="submission" date="2019-01" db="EMBL/GenBank/DDBJ databases">
        <title>Draft genome sequence of Psathyrella aberdarensis IHI B618.</title>
        <authorList>
            <person name="Buettner E."/>
            <person name="Kellner H."/>
        </authorList>
    </citation>
    <scope>NUCLEOTIDE SEQUENCE [LARGE SCALE GENOMIC DNA]</scope>
    <source>
        <strain evidence="2 3">IHI B618</strain>
    </source>
</reference>
<dbReference type="AlphaFoldDB" id="A0A4Q2D1V9"/>
<comment type="caution">
    <text evidence="2">The sequence shown here is derived from an EMBL/GenBank/DDBJ whole genome shotgun (WGS) entry which is preliminary data.</text>
</comment>
<dbReference type="SUPFAM" id="SSF53067">
    <property type="entry name" value="Actin-like ATPase domain"/>
    <property type="match status" value="2"/>
</dbReference>
<dbReference type="Gene3D" id="3.90.640.10">
    <property type="entry name" value="Actin, Chain A, domain 4"/>
    <property type="match status" value="1"/>
</dbReference>
<name>A0A4Q2D1V9_9AGAR</name>
<sequence>MGCCGEPAAKSDLQNRSNVAGYYPQGTVNAQPTNGQPMLEKPQQFQQPVLTSPPATYGQLPQQQMQMQMQGTGQVQQGMLPQPQQGQWGQQVQQISPQVTAVQSQFTGYSTAHSPPPPPSSFGHNINETLMPQRPPSAFNASAGSMSPPPPALPMLPPGFAQQVAEEGRMSVSIDFGTTFSGVAYGSSRIASGQVQQILTWPGSFENFRKIPTCLLYDEVGRVIAWGLEAKNASPMAGTSKCEWFKLFLEPHALRDEAAVDPRLPDIPPGKRPIDLIIDFLTCLWEYAKDQITRDIGAVADLNMAEVWLTVPAAWDAKGCEIMREAAIAAGLVANARAGDTAWRDRLKIITEPEAAAVHCAHLTDLHHLKPSQNFIVCDAGGGTVDLAVYKIIGQMAHLEIAEMCARSGANCGSLFLDLRFRELVKTLLADHPAHLDPASLAYFMHSFSETDKLNYSGVEDDDNMFHFTCFNVEDPHDPSVGLINGQLSIPGNLLRREVFDPVVDQVIQLLEEQLARVDQSIHALLLVGGFAGSEYLKQRVEQQFGKQIPFIARPPDADTATLRGAAQYGLAKRTLVSTVISPRSYIMKVKLPAEQEDWLKRPAYIKNNDAGVPICENRLQYLVSKGAIIRKGQRLTTKFCKFSQSPSDSSFVATLFTSDSDKIMRYTDEGEILELCKWTVDLTSLPTFQQNAATSNMAGFYTEFELGLELDSVEVRGILLYHGQEWGRVTFDFLG</sequence>
<keyword evidence="3" id="KW-1185">Reference proteome</keyword>
<protein>
    <recommendedName>
        <fullName evidence="4">Actin-like ATPase domain-containing protein</fullName>
    </recommendedName>
</protein>
<gene>
    <name evidence="2" type="ORF">EST38_g13579</name>
</gene>
<dbReference type="InterPro" id="IPR043129">
    <property type="entry name" value="ATPase_NBD"/>
</dbReference>
<feature type="compositionally biased region" description="Polar residues" evidence="1">
    <location>
        <begin position="43"/>
        <end position="54"/>
    </location>
</feature>
<evidence type="ECO:0008006" key="4">
    <source>
        <dbReference type="Google" id="ProtNLM"/>
    </source>
</evidence>
<dbReference type="EMBL" id="SDEE01001316">
    <property type="protein sequence ID" value="RXW12274.1"/>
    <property type="molecule type" value="Genomic_DNA"/>
</dbReference>
<dbReference type="CDD" id="cd10170">
    <property type="entry name" value="ASKHA_NBD_HSP70"/>
    <property type="match status" value="1"/>
</dbReference>
<feature type="compositionally biased region" description="Polar residues" evidence="1">
    <location>
        <begin position="26"/>
        <end position="36"/>
    </location>
</feature>